<keyword evidence="7 9" id="KW-0472">Membrane</keyword>
<dbReference type="InterPro" id="IPR007272">
    <property type="entry name" value="Sulf_transp_TsuA/YedE"/>
</dbReference>
<dbReference type="EMBL" id="QGGV01000004">
    <property type="protein sequence ID" value="PWK56441.1"/>
    <property type="molecule type" value="Genomic_DNA"/>
</dbReference>
<feature type="transmembrane region" description="Helical" evidence="9">
    <location>
        <begin position="81"/>
        <end position="99"/>
    </location>
</feature>
<feature type="transmembrane region" description="Helical" evidence="9">
    <location>
        <begin position="120"/>
        <end position="141"/>
    </location>
</feature>
<name>A0A316G664_9RHOB</name>
<keyword evidence="3" id="KW-1003">Cell membrane</keyword>
<reference evidence="10 11" key="1">
    <citation type="submission" date="2018-05" db="EMBL/GenBank/DDBJ databases">
        <title>Genomic Encyclopedia of Type Strains, Phase IV (KMG-IV): sequencing the most valuable type-strain genomes for metagenomic binning, comparative biology and taxonomic classification.</title>
        <authorList>
            <person name="Goeker M."/>
        </authorList>
    </citation>
    <scope>NUCLEOTIDE SEQUENCE [LARGE SCALE GENOMIC DNA]</scope>
    <source>
        <strain evidence="10 11">DSM 103371</strain>
    </source>
</reference>
<dbReference type="GO" id="GO:0005886">
    <property type="term" value="C:plasma membrane"/>
    <property type="evidence" value="ECO:0007669"/>
    <property type="project" value="UniProtKB-SubCell"/>
</dbReference>
<evidence type="ECO:0000313" key="10">
    <source>
        <dbReference type="EMBL" id="PWK56441.1"/>
    </source>
</evidence>
<gene>
    <name evidence="10" type="ORF">C8D95_104113</name>
</gene>
<dbReference type="Proteomes" id="UP000245390">
    <property type="component" value="Unassembled WGS sequence"/>
</dbReference>
<evidence type="ECO:0000256" key="5">
    <source>
        <dbReference type="ARBA" id="ARBA00022692"/>
    </source>
</evidence>
<feature type="transmembrane region" description="Helical" evidence="9">
    <location>
        <begin position="50"/>
        <end position="69"/>
    </location>
</feature>
<dbReference type="PANTHER" id="PTHR30574">
    <property type="entry name" value="INNER MEMBRANE PROTEIN YEDE"/>
    <property type="match status" value="1"/>
</dbReference>
<evidence type="ECO:0000256" key="9">
    <source>
        <dbReference type="SAM" id="Phobius"/>
    </source>
</evidence>
<dbReference type="PANTHER" id="PTHR30574:SF1">
    <property type="entry name" value="SULPHUR TRANSPORT DOMAIN-CONTAINING PROTEIN"/>
    <property type="match status" value="1"/>
</dbReference>
<dbReference type="KEGG" id="salo:EF888_20860"/>
<dbReference type="OrthoDB" id="9814020at2"/>
<evidence type="ECO:0000256" key="6">
    <source>
        <dbReference type="ARBA" id="ARBA00022989"/>
    </source>
</evidence>
<feature type="transmembrane region" description="Helical" evidence="9">
    <location>
        <begin position="15"/>
        <end position="38"/>
    </location>
</feature>
<proteinExistence type="inferred from homology"/>
<keyword evidence="2" id="KW-0813">Transport</keyword>
<comment type="similarity">
    <text evidence="8">Belongs to the TsuA/YedE (TC 9.B.102) family.</text>
</comment>
<protein>
    <submittedName>
        <fullName evidence="10">Uncharacterized protein</fullName>
    </submittedName>
</protein>
<evidence type="ECO:0000256" key="2">
    <source>
        <dbReference type="ARBA" id="ARBA00022448"/>
    </source>
</evidence>
<evidence type="ECO:0000256" key="1">
    <source>
        <dbReference type="ARBA" id="ARBA00004429"/>
    </source>
</evidence>
<comment type="caution">
    <text evidence="10">The sequence shown here is derived from an EMBL/GenBank/DDBJ whole genome shotgun (WGS) entry which is preliminary data.</text>
</comment>
<organism evidence="10 11">
    <name type="scientific">Silicimonas algicola</name>
    <dbReference type="NCBI Taxonomy" id="1826607"/>
    <lineage>
        <taxon>Bacteria</taxon>
        <taxon>Pseudomonadati</taxon>
        <taxon>Pseudomonadota</taxon>
        <taxon>Alphaproteobacteria</taxon>
        <taxon>Rhodobacterales</taxon>
        <taxon>Paracoccaceae</taxon>
    </lineage>
</organism>
<keyword evidence="11" id="KW-1185">Reference proteome</keyword>
<keyword evidence="5 9" id="KW-0812">Transmembrane</keyword>
<dbReference type="AlphaFoldDB" id="A0A316G664"/>
<dbReference type="Pfam" id="PF04143">
    <property type="entry name" value="Sulf_transp"/>
    <property type="match status" value="1"/>
</dbReference>
<evidence type="ECO:0000256" key="7">
    <source>
        <dbReference type="ARBA" id="ARBA00023136"/>
    </source>
</evidence>
<evidence type="ECO:0000256" key="8">
    <source>
        <dbReference type="ARBA" id="ARBA00035655"/>
    </source>
</evidence>
<evidence type="ECO:0000256" key="3">
    <source>
        <dbReference type="ARBA" id="ARBA00022475"/>
    </source>
</evidence>
<accession>A0A316G664</accession>
<keyword evidence="4" id="KW-0997">Cell inner membrane</keyword>
<evidence type="ECO:0000313" key="11">
    <source>
        <dbReference type="Proteomes" id="UP000245390"/>
    </source>
</evidence>
<comment type="subcellular location">
    <subcellularLocation>
        <location evidence="1">Cell inner membrane</location>
        <topology evidence="1">Multi-pass membrane protein</topology>
    </subcellularLocation>
</comment>
<sequence length="143" mass="14272">METAFTPLQSLSGGVLIGLAAVLLMAVMGRVMGATGILAGVMSPSDRSDFAWRAAAVLGMVSGPAAVWAMTGALPAVQVPVSTPMLLVGGFVVGVGVTYGSGCTSGHGVCGMARLSPRSIAATLTFMVTTFATVFVVRHVVGG</sequence>
<keyword evidence="6 9" id="KW-1133">Transmembrane helix</keyword>
<evidence type="ECO:0000256" key="4">
    <source>
        <dbReference type="ARBA" id="ARBA00022519"/>
    </source>
</evidence>
<dbReference type="RefSeq" id="WP_109759134.1">
    <property type="nucleotide sequence ID" value="NZ_CP034588.1"/>
</dbReference>